<reference evidence="5" key="2">
    <citation type="submission" date="2023-07" db="EMBL/GenBank/DDBJ databases">
        <title>Shewanella mangrovi sp. nov., an acetaldehyde- degrading bacterium isolated from mangrove sediment.</title>
        <authorList>
            <person name="Liu Y."/>
        </authorList>
    </citation>
    <scope>NUCLEOTIDE SEQUENCE [LARGE SCALE GENOMIC DNA]</scope>
    <source>
        <strain evidence="5">C32</strain>
    </source>
</reference>
<protein>
    <submittedName>
        <fullName evidence="4">HipA domain-containing protein</fullName>
    </submittedName>
</protein>
<feature type="domain" description="HipA-like C-terminal" evidence="3">
    <location>
        <begin position="23"/>
        <end position="102"/>
    </location>
</feature>
<evidence type="ECO:0000313" key="4">
    <source>
        <dbReference type="EMBL" id="MCS4557402.1"/>
    </source>
</evidence>
<keyword evidence="1" id="KW-0808">Transferase</keyword>
<dbReference type="RefSeq" id="WP_238896881.1">
    <property type="nucleotide sequence ID" value="NZ_JAKOGG010000009.1"/>
</dbReference>
<keyword evidence="5" id="KW-1185">Reference proteome</keyword>
<name>A0ABT2FN44_9GAMM</name>
<dbReference type="EMBL" id="JAKOGG010000009">
    <property type="protein sequence ID" value="MCS4557402.1"/>
    <property type="molecule type" value="Genomic_DNA"/>
</dbReference>
<evidence type="ECO:0000256" key="1">
    <source>
        <dbReference type="ARBA" id="ARBA00022679"/>
    </source>
</evidence>
<sequence>MSKLLRSIKCIVYGTYKSLMCYEHARNHAAFWDGHQLSLTPAYDICPQGRSGGEATQAMLIHGDNRFSQLAVCMKAASTFLLTPQNATDIFDHQIDVIEKNWQRVCDEANVSQVDKNLWWRRQFLNPYSLAR</sequence>
<evidence type="ECO:0000259" key="3">
    <source>
        <dbReference type="Pfam" id="PF07804"/>
    </source>
</evidence>
<evidence type="ECO:0000256" key="2">
    <source>
        <dbReference type="ARBA" id="ARBA00022777"/>
    </source>
</evidence>
<accession>A0ABT2FN44</accession>
<organism evidence="4 5">
    <name type="scientific">Shewanella electrica</name>
    <dbReference type="NCBI Taxonomy" id="515560"/>
    <lineage>
        <taxon>Bacteria</taxon>
        <taxon>Pseudomonadati</taxon>
        <taxon>Pseudomonadota</taxon>
        <taxon>Gammaproteobacteria</taxon>
        <taxon>Alteromonadales</taxon>
        <taxon>Shewanellaceae</taxon>
        <taxon>Shewanella</taxon>
    </lineage>
</organism>
<evidence type="ECO:0000313" key="5">
    <source>
        <dbReference type="Proteomes" id="UP001201549"/>
    </source>
</evidence>
<keyword evidence="2" id="KW-0418">Kinase</keyword>
<proteinExistence type="predicted"/>
<gene>
    <name evidence="4" type="ORF">L9G74_13200</name>
</gene>
<dbReference type="Pfam" id="PF07804">
    <property type="entry name" value="HipA_C"/>
    <property type="match status" value="1"/>
</dbReference>
<dbReference type="InterPro" id="IPR012893">
    <property type="entry name" value="HipA-like_C"/>
</dbReference>
<dbReference type="Proteomes" id="UP001201549">
    <property type="component" value="Unassembled WGS sequence"/>
</dbReference>
<comment type="caution">
    <text evidence="4">The sequence shown here is derived from an EMBL/GenBank/DDBJ whole genome shotgun (WGS) entry which is preliminary data.</text>
</comment>
<reference evidence="4 5" key="1">
    <citation type="submission" date="2022-02" db="EMBL/GenBank/DDBJ databases">
        <authorList>
            <person name="Zhuang L."/>
        </authorList>
    </citation>
    <scope>NUCLEOTIDE SEQUENCE [LARGE SCALE GENOMIC DNA]</scope>
    <source>
        <strain evidence="4 5">C32</strain>
    </source>
</reference>